<feature type="domain" description="Fe/B12 periplasmic-binding" evidence="1">
    <location>
        <begin position="67"/>
        <end position="321"/>
    </location>
</feature>
<dbReference type="PANTHER" id="PTHR30535">
    <property type="entry name" value="VITAMIN B12-BINDING PROTEIN"/>
    <property type="match status" value="1"/>
</dbReference>
<dbReference type="PANTHER" id="PTHR30535:SF34">
    <property type="entry name" value="MOLYBDATE-BINDING PROTEIN MOLA"/>
    <property type="match status" value="1"/>
</dbReference>
<dbReference type="InterPro" id="IPR050902">
    <property type="entry name" value="ABC_Transporter_SBP"/>
</dbReference>
<reference evidence="2 3" key="1">
    <citation type="journal article" date="2010" name="Stand. Genomic Sci.">
        <title>Complete genome sequence of Spirochaeta smaragdinae type strain (SEBR 4228).</title>
        <authorList>
            <person name="Mavromatis K."/>
            <person name="Yasawong M."/>
            <person name="Chertkov O."/>
            <person name="Lapidus A."/>
            <person name="Lucas S."/>
            <person name="Nolan M."/>
            <person name="Del Rio T.G."/>
            <person name="Tice H."/>
            <person name="Cheng J.F."/>
            <person name="Pitluck S."/>
            <person name="Liolios K."/>
            <person name="Ivanova N."/>
            <person name="Tapia R."/>
            <person name="Han C."/>
            <person name="Bruce D."/>
            <person name="Goodwin L."/>
            <person name="Pati A."/>
            <person name="Chen A."/>
            <person name="Palaniappan K."/>
            <person name="Land M."/>
            <person name="Hauser L."/>
            <person name="Chang Y.J."/>
            <person name="Jeffries C.D."/>
            <person name="Detter J.C."/>
            <person name="Rohde M."/>
            <person name="Brambilla E."/>
            <person name="Spring S."/>
            <person name="Goker M."/>
            <person name="Sikorski J."/>
            <person name="Woyke T."/>
            <person name="Bristow J."/>
            <person name="Eisen J.A."/>
            <person name="Markowitz V."/>
            <person name="Hugenholtz P."/>
            <person name="Klenk H.P."/>
            <person name="Kyrpides N.C."/>
        </authorList>
    </citation>
    <scope>NUCLEOTIDE SEQUENCE [LARGE SCALE GENOMIC DNA]</scope>
    <source>
        <strain evidence="3">DSM 11293 / JCM 15392 / SEBR 4228</strain>
    </source>
</reference>
<dbReference type="GO" id="GO:0071281">
    <property type="term" value="P:cellular response to iron ion"/>
    <property type="evidence" value="ECO:0007669"/>
    <property type="project" value="TreeGrafter"/>
</dbReference>
<evidence type="ECO:0000313" key="3">
    <source>
        <dbReference type="Proteomes" id="UP000002318"/>
    </source>
</evidence>
<dbReference type="AlphaFoldDB" id="E1R113"/>
<dbReference type="InterPro" id="IPR002491">
    <property type="entry name" value="ABC_transptr_periplasmic_BD"/>
</dbReference>
<organism evidence="2 3">
    <name type="scientific">Sediminispirochaeta smaragdinae (strain DSM 11293 / JCM 15392 / SEBR 4228)</name>
    <name type="common">Spirochaeta smaragdinae</name>
    <dbReference type="NCBI Taxonomy" id="573413"/>
    <lineage>
        <taxon>Bacteria</taxon>
        <taxon>Pseudomonadati</taxon>
        <taxon>Spirochaetota</taxon>
        <taxon>Spirochaetia</taxon>
        <taxon>Spirochaetales</taxon>
        <taxon>Spirochaetaceae</taxon>
        <taxon>Sediminispirochaeta</taxon>
    </lineage>
</organism>
<dbReference type="OrthoDB" id="9816357at2"/>
<dbReference type="Gene3D" id="3.40.50.1980">
    <property type="entry name" value="Nitrogenase molybdenum iron protein domain"/>
    <property type="match status" value="2"/>
</dbReference>
<evidence type="ECO:0000259" key="1">
    <source>
        <dbReference type="PROSITE" id="PS50983"/>
    </source>
</evidence>
<dbReference type="KEGG" id="ssm:Spirs_1132"/>
<dbReference type="Pfam" id="PF01497">
    <property type="entry name" value="Peripla_BP_2"/>
    <property type="match status" value="1"/>
</dbReference>
<dbReference type="RefSeq" id="WP_013253726.1">
    <property type="nucleotide sequence ID" value="NC_014364.1"/>
</dbReference>
<protein>
    <submittedName>
        <fullName evidence="2">Periplasmic binding protein</fullName>
    </submittedName>
</protein>
<dbReference type="SUPFAM" id="SSF53807">
    <property type="entry name" value="Helical backbone' metal receptor"/>
    <property type="match status" value="1"/>
</dbReference>
<dbReference type="PROSITE" id="PS50983">
    <property type="entry name" value="FE_B12_PBP"/>
    <property type="match status" value="1"/>
</dbReference>
<dbReference type="EMBL" id="CP002116">
    <property type="protein sequence ID" value="ADK80262.1"/>
    <property type="molecule type" value="Genomic_DNA"/>
</dbReference>
<dbReference type="Proteomes" id="UP000002318">
    <property type="component" value="Chromosome"/>
</dbReference>
<accession>E1R113</accession>
<gene>
    <name evidence="2" type="ordered locus">Spirs_1132</name>
</gene>
<dbReference type="STRING" id="573413.Spirs_1132"/>
<name>E1R113_SEDSS</name>
<evidence type="ECO:0000313" key="2">
    <source>
        <dbReference type="EMBL" id="ADK80262.1"/>
    </source>
</evidence>
<dbReference type="eggNOG" id="COG0614">
    <property type="taxonomic scope" value="Bacteria"/>
</dbReference>
<dbReference type="PROSITE" id="PS51257">
    <property type="entry name" value="PROKAR_LIPOPROTEIN"/>
    <property type="match status" value="1"/>
</dbReference>
<keyword evidence="3" id="KW-1185">Reference proteome</keyword>
<sequence>MRKIAYLVAVILAFAGCGNEKSSHTDAASSASSADTGKQLASVTIDEATGRARDAYGHTIEVRPYQRMVVASLGAVETLYLIGGEDAMVAIATSRGGVWPEEKTALLPSVGNVARPSFETIISFDPDIVILSAMSLDIAESLSGRGIPVFIHDATSIEDIFASVELLGDLSAKESAAEALIAEKRARLAEVASAVAKRTVRLKGAFLYSANPVMGFTNESLPGEILNLLGVTNIAVGLSGKRPIISSELLISENPDFLFISMSIENPEDLLRAESAVARTRAGREGHISTIPSSLILRPSPRIVDGISTLQEILAEIPPAPEEG</sequence>
<proteinExistence type="predicted"/>
<dbReference type="HOGENOM" id="CLU_038034_2_6_12"/>